<dbReference type="EC" id="1.1.1.193" evidence="12"/>
<dbReference type="Gene3D" id="3.40.430.10">
    <property type="entry name" value="Dihydrofolate Reductase, subunit A"/>
    <property type="match status" value="1"/>
</dbReference>
<comment type="pathway">
    <text evidence="2 12">Cofactor biosynthesis; riboflavin biosynthesis; 5-amino-6-(D-ribitylamino)uracil from GTP: step 2/4.</text>
</comment>
<dbReference type="Gene3D" id="3.40.140.10">
    <property type="entry name" value="Cytidine Deaminase, domain 2"/>
    <property type="match status" value="1"/>
</dbReference>
<feature type="binding site" evidence="14">
    <location>
        <position position="299"/>
    </location>
    <ligand>
        <name>substrate</name>
    </ligand>
</feature>
<evidence type="ECO:0000259" key="16">
    <source>
        <dbReference type="PROSITE" id="PS51747"/>
    </source>
</evidence>
<feature type="active site" description="Proton donor" evidence="13">
    <location>
        <position position="52"/>
    </location>
</feature>
<feature type="binding site" evidence="14">
    <location>
        <begin position="301"/>
        <end position="307"/>
    </location>
    <ligand>
        <name>NADP(+)</name>
        <dbReference type="ChEBI" id="CHEBI:58349"/>
    </ligand>
</feature>
<feature type="binding site" evidence="14">
    <location>
        <position position="173"/>
    </location>
    <ligand>
        <name>NADP(+)</name>
        <dbReference type="ChEBI" id="CHEBI:58349"/>
    </ligand>
</feature>
<protein>
    <recommendedName>
        <fullName evidence="12">Riboflavin biosynthesis protein RibD</fullName>
    </recommendedName>
    <domain>
        <recommendedName>
            <fullName evidence="12">Diaminohydroxyphosphoribosylaminopyrimidine deaminase</fullName>
            <shortName evidence="12">DRAP deaminase</shortName>
            <ecNumber evidence="12">3.5.4.26</ecNumber>
        </recommendedName>
        <alternativeName>
            <fullName evidence="12">Riboflavin-specific deaminase</fullName>
        </alternativeName>
    </domain>
    <domain>
        <recommendedName>
            <fullName evidence="12">5-amino-6-(5-phosphoribosylamino)uracil reductase</fullName>
            <ecNumber evidence="12">1.1.1.193</ecNumber>
        </recommendedName>
        <alternativeName>
            <fullName evidence="12">HTP reductase</fullName>
        </alternativeName>
    </domain>
</protein>
<feature type="binding site" evidence="14">
    <location>
        <position position="171"/>
    </location>
    <ligand>
        <name>substrate</name>
    </ligand>
</feature>
<comment type="catalytic activity">
    <reaction evidence="12">
        <text>2,5-diamino-6-hydroxy-4-(5-phosphoribosylamino)-pyrimidine + H2O + H(+) = 5-amino-6-(5-phospho-D-ribosylamino)uracil + NH4(+)</text>
        <dbReference type="Rhea" id="RHEA:21868"/>
        <dbReference type="ChEBI" id="CHEBI:15377"/>
        <dbReference type="ChEBI" id="CHEBI:15378"/>
        <dbReference type="ChEBI" id="CHEBI:28938"/>
        <dbReference type="ChEBI" id="CHEBI:58453"/>
        <dbReference type="ChEBI" id="CHEBI:58614"/>
        <dbReference type="EC" id="3.5.4.26"/>
    </reaction>
</comment>
<evidence type="ECO:0000256" key="8">
    <source>
        <dbReference type="ARBA" id="ARBA00022833"/>
    </source>
</evidence>
<keyword evidence="11" id="KW-0511">Multifunctional enzyme</keyword>
<keyword evidence="8 12" id="KW-0862">Zinc</keyword>
<accession>D6SQR2</accession>
<dbReference type="InterPro" id="IPR002734">
    <property type="entry name" value="RibDG_C"/>
</dbReference>
<dbReference type="PROSITE" id="PS51747">
    <property type="entry name" value="CYT_DCMP_DEAMINASES_2"/>
    <property type="match status" value="1"/>
</dbReference>
<evidence type="ECO:0000256" key="1">
    <source>
        <dbReference type="ARBA" id="ARBA00002151"/>
    </source>
</evidence>
<comment type="similarity">
    <text evidence="4 12">In the N-terminal section; belongs to the cytidine and deoxycytidylate deaminase family.</text>
</comment>
<feature type="binding site" evidence="14">
    <location>
        <position position="157"/>
    </location>
    <ligand>
        <name>NADP(+)</name>
        <dbReference type="ChEBI" id="CHEBI:58349"/>
    </ligand>
</feature>
<feature type="binding site" evidence="14">
    <location>
        <position position="210"/>
    </location>
    <ligand>
        <name>substrate</name>
    </ligand>
</feature>
<keyword evidence="10 12" id="KW-0560">Oxidoreductase</keyword>
<evidence type="ECO:0000256" key="3">
    <source>
        <dbReference type="ARBA" id="ARBA00004910"/>
    </source>
</evidence>
<evidence type="ECO:0000256" key="12">
    <source>
        <dbReference type="PIRNR" id="PIRNR006769"/>
    </source>
</evidence>
<dbReference type="SUPFAM" id="SSF53927">
    <property type="entry name" value="Cytidine deaminase-like"/>
    <property type="match status" value="1"/>
</dbReference>
<evidence type="ECO:0000256" key="6">
    <source>
        <dbReference type="ARBA" id="ARBA00022619"/>
    </source>
</evidence>
<evidence type="ECO:0000256" key="15">
    <source>
        <dbReference type="PIRSR" id="PIRSR006769-3"/>
    </source>
</evidence>
<evidence type="ECO:0000256" key="10">
    <source>
        <dbReference type="ARBA" id="ARBA00023002"/>
    </source>
</evidence>
<feature type="domain" description="CMP/dCMP-type deaminase" evidence="16">
    <location>
        <begin position="1"/>
        <end position="126"/>
    </location>
</feature>
<dbReference type="Pfam" id="PF01872">
    <property type="entry name" value="RibD_C"/>
    <property type="match status" value="1"/>
</dbReference>
<dbReference type="PANTHER" id="PTHR38011">
    <property type="entry name" value="DIHYDROFOLATE REDUCTASE FAMILY PROTEIN (AFU_ORTHOLOGUE AFUA_8G06820)"/>
    <property type="match status" value="1"/>
</dbReference>
<dbReference type="eggNOG" id="COG1985">
    <property type="taxonomic scope" value="Bacteria"/>
</dbReference>
<evidence type="ECO:0000256" key="5">
    <source>
        <dbReference type="ARBA" id="ARBA00007417"/>
    </source>
</evidence>
<comment type="caution">
    <text evidence="17">The sequence shown here is derived from an EMBL/GenBank/DDBJ whole genome shotgun (WGS) entry which is preliminary data.</text>
</comment>
<feature type="binding site" evidence="14">
    <location>
        <position position="203"/>
    </location>
    <ligand>
        <name>substrate</name>
    </ligand>
</feature>
<dbReference type="CDD" id="cd01284">
    <property type="entry name" value="Riboflavin_deaminase-reductase"/>
    <property type="match status" value="1"/>
</dbReference>
<dbReference type="InterPro" id="IPR004794">
    <property type="entry name" value="Eubact_RibD"/>
</dbReference>
<dbReference type="PANTHER" id="PTHR38011:SF7">
    <property type="entry name" value="2,5-DIAMINO-6-RIBOSYLAMINO-4(3H)-PYRIMIDINONE 5'-PHOSPHATE REDUCTASE"/>
    <property type="match status" value="1"/>
</dbReference>
<feature type="binding site" evidence="14">
    <location>
        <position position="199"/>
    </location>
    <ligand>
        <name>NADP(+)</name>
        <dbReference type="ChEBI" id="CHEBI:58349"/>
    </ligand>
</feature>
<keyword evidence="6 12" id="KW-0686">Riboflavin biosynthesis</keyword>
<dbReference type="InterPro" id="IPR016193">
    <property type="entry name" value="Cytidine_deaminase-like"/>
</dbReference>
<name>D6SQR2_9BACT</name>
<comment type="function">
    <text evidence="1 12">Converts 2,5-diamino-6-(ribosylamino)-4(3h)-pyrimidinone 5'-phosphate into 5-amino-6-(ribosylamino)-2,4(1h,3h)-pyrimidinedione 5'-phosphate.</text>
</comment>
<comment type="cofactor">
    <cofactor evidence="12 15">
        <name>Zn(2+)</name>
        <dbReference type="ChEBI" id="CHEBI:29105"/>
    </cofactor>
    <text evidence="12 15">Binds 1 zinc ion.</text>
</comment>
<keyword evidence="18" id="KW-1185">Reference proteome</keyword>
<evidence type="ECO:0000256" key="4">
    <source>
        <dbReference type="ARBA" id="ARBA00005259"/>
    </source>
</evidence>
<sequence>MNQSEFMLKALGLARQAKGFTAPNPCVGALVTCGDRIMGKGWHRAPGENHAEVEAIENARENGADLSSCRMYVTLEPCNHHGRTPPCTAAVIQAGIPEIIIGARDPNSQVQGGGAEFLRNHGLRVTVGVEEQKCLDLIADFSLWQNSGRPYVYLKTASTLDGRIATRTGHSRWVTSANARQMVHQLRSIVGAVLVGGNTFYQDNPALTCRIQEVKNQPWAVVLTSRLPDPDQDFYLLQKRASRTIFWTDKNSAASPRAAGLEARGCRVMGLDAEGPGLDLKLGLEMLRRETGIYYLLCEGGGQLASSLLQQGLADEVWAFVALKILGDSLAVPVTSGREVELMDQTLDFRPGEILNLGPEILLRLFPLQRE</sequence>
<gene>
    <name evidence="17" type="ORF">Dthio_PD2482</name>
</gene>
<keyword evidence="9 12" id="KW-0521">NADP</keyword>
<dbReference type="PIRSF" id="PIRSF006769">
    <property type="entry name" value="RibD"/>
    <property type="match status" value="1"/>
</dbReference>
<evidence type="ECO:0000256" key="14">
    <source>
        <dbReference type="PIRSR" id="PIRSR006769-2"/>
    </source>
</evidence>
<keyword evidence="12 17" id="KW-0378">Hydrolase</keyword>
<evidence type="ECO:0000256" key="11">
    <source>
        <dbReference type="ARBA" id="ARBA00023268"/>
    </source>
</evidence>
<comment type="catalytic activity">
    <reaction evidence="12">
        <text>5-amino-6-(5-phospho-D-ribitylamino)uracil + NADP(+) = 5-amino-6-(5-phospho-D-ribosylamino)uracil + NADPH + H(+)</text>
        <dbReference type="Rhea" id="RHEA:17845"/>
        <dbReference type="ChEBI" id="CHEBI:15378"/>
        <dbReference type="ChEBI" id="CHEBI:57783"/>
        <dbReference type="ChEBI" id="CHEBI:58349"/>
        <dbReference type="ChEBI" id="CHEBI:58421"/>
        <dbReference type="ChEBI" id="CHEBI:58453"/>
        <dbReference type="EC" id="1.1.1.193"/>
    </reaction>
</comment>
<dbReference type="EMBL" id="ACJN02000002">
    <property type="protein sequence ID" value="EFI35088.1"/>
    <property type="molecule type" value="Genomic_DNA"/>
</dbReference>
<evidence type="ECO:0000256" key="2">
    <source>
        <dbReference type="ARBA" id="ARBA00004882"/>
    </source>
</evidence>
<dbReference type="AlphaFoldDB" id="D6SQR2"/>
<feature type="binding site" evidence="14">
    <location>
        <position position="225"/>
    </location>
    <ligand>
        <name>NADP(+)</name>
        <dbReference type="ChEBI" id="CHEBI:58349"/>
    </ligand>
</feature>
<dbReference type="GO" id="GO:0008703">
    <property type="term" value="F:5-amino-6-(5-phosphoribosylamino)uracil reductase activity"/>
    <property type="evidence" value="ECO:0007669"/>
    <property type="project" value="UniProtKB-EC"/>
</dbReference>
<dbReference type="UniPathway" id="UPA00275">
    <property type="reaction ID" value="UER00401"/>
</dbReference>
<dbReference type="InterPro" id="IPR002125">
    <property type="entry name" value="CMP_dCMP_dom"/>
</dbReference>
<dbReference type="eggNOG" id="COG0117">
    <property type="taxonomic scope" value="Bacteria"/>
</dbReference>
<dbReference type="EC" id="3.5.4.26" evidence="12"/>
<evidence type="ECO:0000313" key="18">
    <source>
        <dbReference type="Proteomes" id="UP000005496"/>
    </source>
</evidence>
<dbReference type="PROSITE" id="PS00903">
    <property type="entry name" value="CYT_DCMP_DEAMINASES_1"/>
    <property type="match status" value="1"/>
</dbReference>
<dbReference type="InterPro" id="IPR016192">
    <property type="entry name" value="APOBEC/CMP_deaminase_Zn-bd"/>
</dbReference>
<dbReference type="InterPro" id="IPR050765">
    <property type="entry name" value="Riboflavin_Biosynth_HTPR"/>
</dbReference>
<keyword evidence="7 12" id="KW-0479">Metal-binding</keyword>
<dbReference type="InterPro" id="IPR024072">
    <property type="entry name" value="DHFR-like_dom_sf"/>
</dbReference>
<proteinExistence type="inferred from homology"/>
<feature type="binding site" evidence="15">
    <location>
        <position position="78"/>
    </location>
    <ligand>
        <name>Zn(2+)</name>
        <dbReference type="ChEBI" id="CHEBI:29105"/>
        <note>catalytic</note>
    </ligand>
</feature>
<dbReference type="Pfam" id="PF00383">
    <property type="entry name" value="dCMP_cyt_deam_1"/>
    <property type="match status" value="1"/>
</dbReference>
<reference evidence="17" key="1">
    <citation type="submission" date="2010-05" db="EMBL/GenBank/DDBJ databases">
        <title>The draft genome of Desulfonatronospira thiodismutans ASO3-1.</title>
        <authorList>
            <consortium name="US DOE Joint Genome Institute (JGI-PGF)"/>
            <person name="Lucas S."/>
            <person name="Copeland A."/>
            <person name="Lapidus A."/>
            <person name="Cheng J.-F."/>
            <person name="Bruce D."/>
            <person name="Goodwin L."/>
            <person name="Pitluck S."/>
            <person name="Chertkov O."/>
            <person name="Brettin T."/>
            <person name="Detter J.C."/>
            <person name="Han C."/>
            <person name="Land M.L."/>
            <person name="Hauser L."/>
            <person name="Kyrpides N."/>
            <person name="Mikhailova N."/>
            <person name="Muyzer G."/>
            <person name="Woyke T."/>
        </authorList>
    </citation>
    <scope>NUCLEOTIDE SEQUENCE [LARGE SCALE GENOMIC DNA]</scope>
    <source>
        <strain evidence="17">ASO3-1</strain>
    </source>
</reference>
<dbReference type="GO" id="GO:0008835">
    <property type="term" value="F:diaminohydroxyphosphoribosylaminopyrimidine deaminase activity"/>
    <property type="evidence" value="ECO:0007669"/>
    <property type="project" value="UniProtKB-EC"/>
</dbReference>
<evidence type="ECO:0000313" key="17">
    <source>
        <dbReference type="EMBL" id="EFI35088.1"/>
    </source>
</evidence>
<feature type="binding site" evidence="15">
    <location>
        <position position="87"/>
    </location>
    <ligand>
        <name>Zn(2+)</name>
        <dbReference type="ChEBI" id="CHEBI:29105"/>
        <note>catalytic</note>
    </ligand>
</feature>
<feature type="binding site" evidence="14">
    <location>
        <position position="187"/>
    </location>
    <ligand>
        <name>substrate</name>
    </ligand>
</feature>
<evidence type="ECO:0000256" key="9">
    <source>
        <dbReference type="ARBA" id="ARBA00022857"/>
    </source>
</evidence>
<feature type="binding site" evidence="14">
    <location>
        <position position="207"/>
    </location>
    <ligand>
        <name>substrate</name>
    </ligand>
</feature>
<evidence type="ECO:0000256" key="13">
    <source>
        <dbReference type="PIRSR" id="PIRSR006769-1"/>
    </source>
</evidence>
<comment type="similarity">
    <text evidence="5 12">In the C-terminal section; belongs to the HTP reductase family.</text>
</comment>
<comment type="pathway">
    <text evidence="3 12">Cofactor biosynthesis; riboflavin biosynthesis; 5-amino-6-(D-ribitylamino)uracil from GTP: step 3/4.</text>
</comment>
<organism evidence="17 18">
    <name type="scientific">Desulfonatronospira thiodismutans ASO3-1</name>
    <dbReference type="NCBI Taxonomy" id="555779"/>
    <lineage>
        <taxon>Bacteria</taxon>
        <taxon>Pseudomonadati</taxon>
        <taxon>Thermodesulfobacteriota</taxon>
        <taxon>Desulfovibrionia</taxon>
        <taxon>Desulfovibrionales</taxon>
        <taxon>Desulfonatronovibrionaceae</taxon>
        <taxon>Desulfonatronospira</taxon>
    </lineage>
</organism>
<evidence type="ECO:0000256" key="7">
    <source>
        <dbReference type="ARBA" id="ARBA00022723"/>
    </source>
</evidence>
<dbReference type="GO" id="GO:0008270">
    <property type="term" value="F:zinc ion binding"/>
    <property type="evidence" value="ECO:0007669"/>
    <property type="project" value="InterPro"/>
</dbReference>
<dbReference type="SUPFAM" id="SSF53597">
    <property type="entry name" value="Dihydrofolate reductase-like"/>
    <property type="match status" value="1"/>
</dbReference>
<dbReference type="Proteomes" id="UP000005496">
    <property type="component" value="Unassembled WGS sequence"/>
</dbReference>
<dbReference type="NCBIfam" id="TIGR00326">
    <property type="entry name" value="eubact_ribD"/>
    <property type="match status" value="1"/>
</dbReference>
<dbReference type="RefSeq" id="WP_008870402.1">
    <property type="nucleotide sequence ID" value="NZ_ACJN02000002.1"/>
</dbReference>
<dbReference type="GO" id="GO:0009231">
    <property type="term" value="P:riboflavin biosynthetic process"/>
    <property type="evidence" value="ECO:0007669"/>
    <property type="project" value="UniProtKB-UniPathway"/>
</dbReference>
<feature type="binding site" evidence="15">
    <location>
        <position position="50"/>
    </location>
    <ligand>
        <name>Zn(2+)</name>
        <dbReference type="ChEBI" id="CHEBI:29105"/>
        <note>catalytic</note>
    </ligand>
</feature>